<feature type="region of interest" description="Disordered" evidence="1">
    <location>
        <begin position="1"/>
        <end position="71"/>
    </location>
</feature>
<name>A0ABS4SHH2_9PROT</name>
<proteinExistence type="predicted"/>
<evidence type="ECO:0000313" key="3">
    <source>
        <dbReference type="Proteomes" id="UP000781958"/>
    </source>
</evidence>
<reference evidence="2 3" key="1">
    <citation type="submission" date="2021-03" db="EMBL/GenBank/DDBJ databases">
        <title>Genomic Encyclopedia of Type Strains, Phase III (KMG-III): the genomes of soil and plant-associated and newly described type strains.</title>
        <authorList>
            <person name="Whitman W."/>
        </authorList>
    </citation>
    <scope>NUCLEOTIDE SEQUENCE [LARGE SCALE GENOMIC DNA]</scope>
    <source>
        <strain evidence="2 3">IMMIB AFH-6</strain>
    </source>
</reference>
<gene>
    <name evidence="2" type="ORF">J2851_001779</name>
</gene>
<sequence length="71" mass="8043">MAGKHEQSPEHKKAHDLAEEAIEKAADGDTRKARELADQAKDIDPKISEEMAKEIEDDRRKAEKFKGQGER</sequence>
<accession>A0ABS4SHH2</accession>
<organism evidence="2 3">
    <name type="scientific">Azospirillum rugosum</name>
    <dbReference type="NCBI Taxonomy" id="416170"/>
    <lineage>
        <taxon>Bacteria</taxon>
        <taxon>Pseudomonadati</taxon>
        <taxon>Pseudomonadota</taxon>
        <taxon>Alphaproteobacteria</taxon>
        <taxon>Rhodospirillales</taxon>
        <taxon>Azospirillaceae</taxon>
        <taxon>Azospirillum</taxon>
    </lineage>
</organism>
<evidence type="ECO:0008006" key="4">
    <source>
        <dbReference type="Google" id="ProtNLM"/>
    </source>
</evidence>
<dbReference type="EMBL" id="JAGINP010000005">
    <property type="protein sequence ID" value="MBP2292018.1"/>
    <property type="molecule type" value="Genomic_DNA"/>
</dbReference>
<comment type="caution">
    <text evidence="2">The sequence shown here is derived from an EMBL/GenBank/DDBJ whole genome shotgun (WGS) entry which is preliminary data.</text>
</comment>
<protein>
    <recommendedName>
        <fullName evidence="4">Small metal-binding protein</fullName>
    </recommendedName>
</protein>
<keyword evidence="3" id="KW-1185">Reference proteome</keyword>
<evidence type="ECO:0000313" key="2">
    <source>
        <dbReference type="EMBL" id="MBP2292018.1"/>
    </source>
</evidence>
<evidence type="ECO:0000256" key="1">
    <source>
        <dbReference type="SAM" id="MobiDB-lite"/>
    </source>
</evidence>
<dbReference type="Proteomes" id="UP000781958">
    <property type="component" value="Unassembled WGS sequence"/>
</dbReference>
<dbReference type="RefSeq" id="WP_209765818.1">
    <property type="nucleotide sequence ID" value="NZ_JAGINP010000005.1"/>
</dbReference>